<dbReference type="InterPro" id="IPR050065">
    <property type="entry name" value="GlmU-like"/>
</dbReference>
<dbReference type="Gene3D" id="3.90.550.10">
    <property type="entry name" value="Spore Coat Polysaccharide Biosynthesis Protein SpsA, Chain A"/>
    <property type="match status" value="1"/>
</dbReference>
<dbReference type="PANTHER" id="PTHR43584">
    <property type="entry name" value="NUCLEOTIDYL TRANSFERASE"/>
    <property type="match status" value="1"/>
</dbReference>
<dbReference type="InterPro" id="IPR029044">
    <property type="entry name" value="Nucleotide-diphossugar_trans"/>
</dbReference>
<protein>
    <submittedName>
        <fullName evidence="4">NTP transferase domain-containing protein</fullName>
    </submittedName>
</protein>
<evidence type="ECO:0000313" key="4">
    <source>
        <dbReference type="EMBL" id="MBK9298194.1"/>
    </source>
</evidence>
<evidence type="ECO:0000259" key="3">
    <source>
        <dbReference type="Pfam" id="PF12804"/>
    </source>
</evidence>
<accession>A0A936NEL0</accession>
<comment type="caution">
    <text evidence="4">The sequence shown here is derived from an EMBL/GenBank/DDBJ whole genome shotgun (WGS) entry which is preliminary data.</text>
</comment>
<dbReference type="SUPFAM" id="SSF53448">
    <property type="entry name" value="Nucleotide-diphospho-sugar transferases"/>
    <property type="match status" value="1"/>
</dbReference>
<feature type="domain" description="MobA-like NTP transferase" evidence="3">
    <location>
        <begin position="15"/>
        <end position="69"/>
    </location>
</feature>
<reference evidence="4 5" key="1">
    <citation type="submission" date="2020-10" db="EMBL/GenBank/DDBJ databases">
        <title>Connecting structure to function with the recovery of over 1000 high-quality activated sludge metagenome-assembled genomes encoding full-length rRNA genes using long-read sequencing.</title>
        <authorList>
            <person name="Singleton C.M."/>
            <person name="Petriglieri F."/>
            <person name="Kristensen J.M."/>
            <person name="Kirkegaard R.H."/>
            <person name="Michaelsen T.Y."/>
            <person name="Andersen M.H."/>
            <person name="Karst S.M."/>
            <person name="Dueholm M.S."/>
            <person name="Nielsen P.H."/>
            <person name="Albertsen M."/>
        </authorList>
    </citation>
    <scope>NUCLEOTIDE SEQUENCE [LARGE SCALE GENOMIC DNA]</scope>
    <source>
        <strain evidence="4">Lyne_18-Q3-R50-59_MAXAC.006</strain>
    </source>
</reference>
<evidence type="ECO:0000313" key="5">
    <source>
        <dbReference type="Proteomes" id="UP000727993"/>
    </source>
</evidence>
<dbReference type="Pfam" id="PF12804">
    <property type="entry name" value="NTP_transf_3"/>
    <property type="match status" value="1"/>
</dbReference>
<dbReference type="AlphaFoldDB" id="A0A936NEL0"/>
<dbReference type="EMBL" id="JADJZA010000008">
    <property type="protein sequence ID" value="MBK9298194.1"/>
    <property type="molecule type" value="Genomic_DNA"/>
</dbReference>
<keyword evidence="2" id="KW-0548">Nucleotidyltransferase</keyword>
<dbReference type="InterPro" id="IPR025877">
    <property type="entry name" value="MobA-like_NTP_Trfase"/>
</dbReference>
<dbReference type="Proteomes" id="UP000727993">
    <property type="component" value="Unassembled WGS sequence"/>
</dbReference>
<name>A0A936NEL0_9ACTN</name>
<proteinExistence type="predicted"/>
<evidence type="ECO:0000256" key="2">
    <source>
        <dbReference type="ARBA" id="ARBA00022695"/>
    </source>
</evidence>
<dbReference type="PANTHER" id="PTHR43584:SF8">
    <property type="entry name" value="N-ACETYLMURAMATE ALPHA-1-PHOSPHATE URIDYLYLTRANSFERASE"/>
    <property type="match status" value="1"/>
</dbReference>
<gene>
    <name evidence="4" type="ORF">IPN02_15430</name>
</gene>
<keyword evidence="1 4" id="KW-0808">Transferase</keyword>
<dbReference type="GO" id="GO:0016779">
    <property type="term" value="F:nucleotidyltransferase activity"/>
    <property type="evidence" value="ECO:0007669"/>
    <property type="project" value="UniProtKB-KW"/>
</dbReference>
<evidence type="ECO:0000256" key="1">
    <source>
        <dbReference type="ARBA" id="ARBA00022679"/>
    </source>
</evidence>
<organism evidence="4 5">
    <name type="scientific">Candidatus Neomicrothrix subdominans</name>
    <dbReference type="NCBI Taxonomy" id="2954438"/>
    <lineage>
        <taxon>Bacteria</taxon>
        <taxon>Bacillati</taxon>
        <taxon>Actinomycetota</taxon>
        <taxon>Acidimicrobiia</taxon>
        <taxon>Acidimicrobiales</taxon>
        <taxon>Microthrixaceae</taxon>
        <taxon>Candidatus Neomicrothrix</taxon>
    </lineage>
</organism>
<sequence>MGDSVAVAARSDLVGVALAAGAGRRLWPLTLERPKVLCPVGGRPLLGWALDSLVGVVDEVVVNVHHHSAVMLAWLEWACGGRAGGGGPPADFWRSFASRPPELPTGPEVTRIGTLPVRGPAALGPEADLWASIEGPEALGTAGALGSLAGFLDGRGVLAVNADTLTDANLAQVVAAWDGERPLVAYGGPGAFRPGVDVVASITPWESIVGLPATPSGLFGHLWRHAETSGALHSLSVDTRVFDCGTPQRYLAANLAVAGGLTSMEGQPIAAPSPVGLTRSVLWSGAEVIEGEVLDGAIRTTAGRTVLARPVPTVAGHAE</sequence>